<dbReference type="PANTHER" id="PTHR37038:SF14">
    <property type="entry name" value="TRANSCRIPTIONAL ACTIVATOR"/>
    <property type="match status" value="1"/>
</dbReference>
<protein>
    <submittedName>
        <fullName evidence="2">Transcriptional regulator, XRE family</fullName>
    </submittedName>
    <submittedName>
        <fullName evidence="3">XRE family transcriptional regulator</fullName>
    </submittedName>
</protein>
<dbReference type="PATRIC" id="fig|1423743.5.peg.604"/>
<dbReference type="InterPro" id="IPR053163">
    <property type="entry name" value="HTH-type_regulator_Rgg"/>
</dbReference>
<dbReference type="AlphaFoldDB" id="X0PAF3"/>
<dbReference type="RefSeq" id="WP_035179253.1">
    <property type="nucleotide sequence ID" value="NZ_AZFY01000014.1"/>
</dbReference>
<reference evidence="2" key="1">
    <citation type="journal article" date="2014" name="Genome Announc.">
        <title>Draft Genome Sequences of Two Lactobacillus Strains, L. farraginis JCM 14108T and L. composti JCM 14202T, Isolated from Compost of Distilled Shochu Residue.</title>
        <authorList>
            <person name="Yuki M."/>
            <person name="Oshima K."/>
            <person name="Suda W."/>
            <person name="Kitahara M."/>
            <person name="Kitamura K."/>
            <person name="Iida T."/>
            <person name="Hattori M."/>
            <person name="Ohkuma M."/>
        </authorList>
    </citation>
    <scope>NUCLEOTIDE SEQUENCE [LARGE SCALE GENOMIC DNA]</scope>
    <source>
        <strain evidence="2">JCM 14108</strain>
    </source>
</reference>
<dbReference type="SMART" id="SM00530">
    <property type="entry name" value="HTH_XRE"/>
    <property type="match status" value="1"/>
</dbReference>
<sequence>MAVELGSMIKQTRKAGHLTQKQLAAGICSQPMLSAIEQGQYTPNAKLLLALCKRLGISLDEISLSANFDISATTNLNQKLDRLCNAHRYQELLDFLQADDVLDHIETDAQMQAYYYYLGVSKWHLQDDIQTVETDFQLSLANAHPNQLSALTRLGLASTGIIKAQLGYVRAVEKLFDQAFLGIEKAAYEENLNVIFYLAGMSYFELKQYPQVVNWLVKGIDFATAHDSHYMLANIYYLLAKTADIEEQKDLSDDAHRRSEIFSELFNEKPYEKF</sequence>
<comment type="caution">
    <text evidence="2">The sequence shown here is derived from an EMBL/GenBank/DDBJ whole genome shotgun (WGS) entry which is preliminary data.</text>
</comment>
<dbReference type="InterPro" id="IPR001387">
    <property type="entry name" value="Cro/C1-type_HTH"/>
</dbReference>
<dbReference type="Proteomes" id="UP000019488">
    <property type="component" value="Unassembled WGS sequence"/>
</dbReference>
<gene>
    <name evidence="3" type="ORF">FD41_GL000589</name>
    <name evidence="2" type="ORF">JCM14108_1437</name>
</gene>
<proteinExistence type="predicted"/>
<organism evidence="2 4">
    <name type="scientific">Lentilactobacillus farraginis DSM 18382 = JCM 14108</name>
    <dbReference type="NCBI Taxonomy" id="1423743"/>
    <lineage>
        <taxon>Bacteria</taxon>
        <taxon>Bacillati</taxon>
        <taxon>Bacillota</taxon>
        <taxon>Bacilli</taxon>
        <taxon>Lactobacillales</taxon>
        <taxon>Lactobacillaceae</taxon>
        <taxon>Lentilactobacillus</taxon>
    </lineage>
</organism>
<dbReference type="EMBL" id="AZFY01000014">
    <property type="protein sequence ID" value="KRM12232.1"/>
    <property type="molecule type" value="Genomic_DNA"/>
</dbReference>
<name>X0PAF3_9LACO</name>
<dbReference type="Proteomes" id="UP000051966">
    <property type="component" value="Unassembled WGS sequence"/>
</dbReference>
<accession>X0PAF3</accession>
<evidence type="ECO:0000313" key="5">
    <source>
        <dbReference type="Proteomes" id="UP000051966"/>
    </source>
</evidence>
<dbReference type="SUPFAM" id="SSF48452">
    <property type="entry name" value="TPR-like"/>
    <property type="match status" value="1"/>
</dbReference>
<keyword evidence="5" id="KW-1185">Reference proteome</keyword>
<dbReference type="PANTHER" id="PTHR37038">
    <property type="entry name" value="TRANSCRIPTIONAL REGULATOR-RELATED"/>
    <property type="match status" value="1"/>
</dbReference>
<reference evidence="3 5" key="2">
    <citation type="journal article" date="2015" name="Genome Announc.">
        <title>Expanding the biotechnology potential of lactobacilli through comparative genomics of 213 strains and associated genera.</title>
        <authorList>
            <person name="Sun Z."/>
            <person name="Harris H.M."/>
            <person name="McCann A."/>
            <person name="Guo C."/>
            <person name="Argimon S."/>
            <person name="Zhang W."/>
            <person name="Yang X."/>
            <person name="Jeffery I.B."/>
            <person name="Cooney J.C."/>
            <person name="Kagawa T.F."/>
            <person name="Liu W."/>
            <person name="Song Y."/>
            <person name="Salvetti E."/>
            <person name="Wrobel A."/>
            <person name="Rasinkangas P."/>
            <person name="Parkhill J."/>
            <person name="Rea M.C."/>
            <person name="O'Sullivan O."/>
            <person name="Ritari J."/>
            <person name="Douillard F.P."/>
            <person name="Paul Ross R."/>
            <person name="Yang R."/>
            <person name="Briner A.E."/>
            <person name="Felis G.E."/>
            <person name="de Vos W.M."/>
            <person name="Barrangou R."/>
            <person name="Klaenhammer T.R."/>
            <person name="Caufield P.W."/>
            <person name="Cui Y."/>
            <person name="Zhang H."/>
            <person name="O'Toole P.W."/>
        </authorList>
    </citation>
    <scope>NUCLEOTIDE SEQUENCE [LARGE SCALE GENOMIC DNA]</scope>
    <source>
        <strain evidence="3 5">DSM 18382</strain>
    </source>
</reference>
<evidence type="ECO:0000313" key="3">
    <source>
        <dbReference type="EMBL" id="KRM12232.1"/>
    </source>
</evidence>
<dbReference type="InterPro" id="IPR011990">
    <property type="entry name" value="TPR-like_helical_dom_sf"/>
</dbReference>
<dbReference type="OrthoDB" id="1150409at2"/>
<dbReference type="Gene3D" id="1.25.40.10">
    <property type="entry name" value="Tetratricopeptide repeat domain"/>
    <property type="match status" value="1"/>
</dbReference>
<dbReference type="Pfam" id="PF01381">
    <property type="entry name" value="HTH_3"/>
    <property type="match status" value="1"/>
</dbReference>
<dbReference type="STRING" id="1423743.FD41_GL000589"/>
<dbReference type="SUPFAM" id="SSF47413">
    <property type="entry name" value="lambda repressor-like DNA-binding domains"/>
    <property type="match status" value="1"/>
</dbReference>
<feature type="domain" description="HTH cro/C1-type" evidence="1">
    <location>
        <begin position="9"/>
        <end position="62"/>
    </location>
</feature>
<dbReference type="GO" id="GO:0003677">
    <property type="term" value="F:DNA binding"/>
    <property type="evidence" value="ECO:0007669"/>
    <property type="project" value="InterPro"/>
</dbReference>
<dbReference type="EMBL" id="BAKI01000012">
    <property type="protein sequence ID" value="GAF36469.1"/>
    <property type="molecule type" value="Genomic_DNA"/>
</dbReference>
<evidence type="ECO:0000313" key="4">
    <source>
        <dbReference type="Proteomes" id="UP000019488"/>
    </source>
</evidence>
<dbReference type="PROSITE" id="PS50943">
    <property type="entry name" value="HTH_CROC1"/>
    <property type="match status" value="1"/>
</dbReference>
<dbReference type="InterPro" id="IPR010982">
    <property type="entry name" value="Lambda_DNA-bd_dom_sf"/>
</dbReference>
<dbReference type="CDD" id="cd00093">
    <property type="entry name" value="HTH_XRE"/>
    <property type="match status" value="1"/>
</dbReference>
<evidence type="ECO:0000259" key="1">
    <source>
        <dbReference type="PROSITE" id="PS50943"/>
    </source>
</evidence>
<evidence type="ECO:0000313" key="2">
    <source>
        <dbReference type="EMBL" id="GAF36469.1"/>
    </source>
</evidence>